<feature type="compositionally biased region" description="Basic and acidic residues" evidence="7">
    <location>
        <begin position="473"/>
        <end position="484"/>
    </location>
</feature>
<feature type="region of interest" description="Disordered" evidence="7">
    <location>
        <begin position="406"/>
        <end position="484"/>
    </location>
</feature>
<feature type="transmembrane region" description="Helical" evidence="8">
    <location>
        <begin position="142"/>
        <end position="167"/>
    </location>
</feature>
<evidence type="ECO:0000313" key="10">
    <source>
        <dbReference type="EMBL" id="MBL7633034.1"/>
    </source>
</evidence>
<feature type="transmembrane region" description="Helical" evidence="8">
    <location>
        <begin position="221"/>
        <end position="238"/>
    </location>
</feature>
<evidence type="ECO:0000256" key="7">
    <source>
        <dbReference type="SAM" id="MobiDB-lite"/>
    </source>
</evidence>
<dbReference type="AlphaFoldDB" id="A0A937RQG4"/>
<evidence type="ECO:0000256" key="4">
    <source>
        <dbReference type="ARBA" id="ARBA00022692"/>
    </source>
</evidence>
<dbReference type="InterPro" id="IPR020846">
    <property type="entry name" value="MFS_dom"/>
</dbReference>
<dbReference type="RefSeq" id="WP_203005206.1">
    <property type="nucleotide sequence ID" value="NZ_JADWYU010000193.1"/>
</dbReference>
<dbReference type="PANTHER" id="PTHR23517">
    <property type="entry name" value="RESISTANCE PROTEIN MDTM, PUTATIVE-RELATED-RELATED"/>
    <property type="match status" value="1"/>
</dbReference>
<evidence type="ECO:0000256" key="2">
    <source>
        <dbReference type="ARBA" id="ARBA00022448"/>
    </source>
</evidence>
<feature type="transmembrane region" description="Helical" evidence="8">
    <location>
        <begin position="81"/>
        <end position="99"/>
    </location>
</feature>
<feature type="transmembrane region" description="Helical" evidence="8">
    <location>
        <begin position="46"/>
        <end position="69"/>
    </location>
</feature>
<feature type="transmembrane region" description="Helical" evidence="8">
    <location>
        <begin position="17"/>
        <end position="40"/>
    </location>
</feature>
<keyword evidence="2" id="KW-0813">Transport</keyword>
<evidence type="ECO:0000313" key="11">
    <source>
        <dbReference type="Proteomes" id="UP000604475"/>
    </source>
</evidence>
<evidence type="ECO:0000256" key="1">
    <source>
        <dbReference type="ARBA" id="ARBA00004651"/>
    </source>
</evidence>
<feature type="compositionally biased region" description="Low complexity" evidence="7">
    <location>
        <begin position="435"/>
        <end position="460"/>
    </location>
</feature>
<dbReference type="InterPro" id="IPR050171">
    <property type="entry name" value="MFS_Transporters"/>
</dbReference>
<feature type="transmembrane region" description="Helical" evidence="8">
    <location>
        <begin position="173"/>
        <end position="194"/>
    </location>
</feature>
<sequence>MNDVAGGRPRLSRPVRLVLGGQFVSAVGSGATIPYLFVYLHQARGLTAGVVGALLTARAVGAVAGAILGGAWADRAGPKAATWRGLAAAAAATAALALVRDPVLGVVVLAAFGVALAAATTSMYALLGAAASAEERPRAFGLNYLLTNAGGAGGAVLAALALAVWPAAAAYPVLYLADAATFAFFAVLIAGQVAPAGTSPARETPAEAAERPGYRMVAADPALRWLVVVTFALVAAGHSQMHASIPVVAAARELPTAGLGWVYAANMAAVVLLAAPVRRLSARWRRTSSLLLAIGLMVAAWMLAQTCGSLGIPALVAAGVVFAGAEVFLAPVLAATVNDLAPPALRGRYNGMHTLAWTAGWLSGTAATAALLAVGATELVFPLLVLVLAFTALAVRPLRRHLPPALDQLPRLGADPGAERGAGLGQPATPPEAAVPPEAVVPAEAAEALEPAAPRETAPRNTAGRVLASHGADGPRTRREAVHP</sequence>
<dbReference type="PROSITE" id="PS50850">
    <property type="entry name" value="MFS"/>
    <property type="match status" value="1"/>
</dbReference>
<organism evidence="10 11">
    <name type="scientific">Frankia nepalensis</name>
    <dbReference type="NCBI Taxonomy" id="1836974"/>
    <lineage>
        <taxon>Bacteria</taxon>
        <taxon>Bacillati</taxon>
        <taxon>Actinomycetota</taxon>
        <taxon>Actinomycetes</taxon>
        <taxon>Frankiales</taxon>
        <taxon>Frankiaceae</taxon>
        <taxon>Frankia</taxon>
    </lineage>
</organism>
<evidence type="ECO:0000259" key="9">
    <source>
        <dbReference type="PROSITE" id="PS50850"/>
    </source>
</evidence>
<feature type="transmembrane region" description="Helical" evidence="8">
    <location>
        <begin position="258"/>
        <end position="275"/>
    </location>
</feature>
<comment type="caution">
    <text evidence="10">The sequence shown here is derived from an EMBL/GenBank/DDBJ whole genome shotgun (WGS) entry which is preliminary data.</text>
</comment>
<keyword evidence="5 8" id="KW-1133">Transmembrane helix</keyword>
<feature type="domain" description="Major facilitator superfamily (MFS) profile" evidence="9">
    <location>
        <begin position="14"/>
        <end position="400"/>
    </location>
</feature>
<keyword evidence="4 8" id="KW-0812">Transmembrane</keyword>
<gene>
    <name evidence="10" type="ORF">I7412_38965</name>
</gene>
<dbReference type="PANTHER" id="PTHR23517:SF2">
    <property type="entry name" value="MULTIDRUG RESISTANCE PROTEIN MDTH"/>
    <property type="match status" value="1"/>
</dbReference>
<feature type="transmembrane region" description="Helical" evidence="8">
    <location>
        <begin position="355"/>
        <end position="373"/>
    </location>
</feature>
<dbReference type="GO" id="GO:0005886">
    <property type="term" value="C:plasma membrane"/>
    <property type="evidence" value="ECO:0007669"/>
    <property type="project" value="UniProtKB-SubCell"/>
</dbReference>
<dbReference type="EMBL" id="JAEACQ010000366">
    <property type="protein sequence ID" value="MBL7633034.1"/>
    <property type="molecule type" value="Genomic_DNA"/>
</dbReference>
<feature type="transmembrane region" description="Helical" evidence="8">
    <location>
        <begin position="287"/>
        <end position="304"/>
    </location>
</feature>
<proteinExistence type="predicted"/>
<accession>A0A937RQG4</accession>
<evidence type="ECO:0000256" key="8">
    <source>
        <dbReference type="SAM" id="Phobius"/>
    </source>
</evidence>
<feature type="transmembrane region" description="Helical" evidence="8">
    <location>
        <begin position="379"/>
        <end position="398"/>
    </location>
</feature>
<dbReference type="Gene3D" id="1.20.1250.20">
    <property type="entry name" value="MFS general substrate transporter like domains"/>
    <property type="match status" value="1"/>
</dbReference>
<dbReference type="SUPFAM" id="SSF103473">
    <property type="entry name" value="MFS general substrate transporter"/>
    <property type="match status" value="1"/>
</dbReference>
<feature type="transmembrane region" description="Helical" evidence="8">
    <location>
        <begin position="310"/>
        <end position="334"/>
    </location>
</feature>
<dbReference type="GO" id="GO:0022857">
    <property type="term" value="F:transmembrane transporter activity"/>
    <property type="evidence" value="ECO:0007669"/>
    <property type="project" value="InterPro"/>
</dbReference>
<protein>
    <submittedName>
        <fullName evidence="10">MFS transporter</fullName>
    </submittedName>
</protein>
<dbReference type="InterPro" id="IPR011701">
    <property type="entry name" value="MFS"/>
</dbReference>
<feature type="transmembrane region" description="Helical" evidence="8">
    <location>
        <begin position="105"/>
        <end position="130"/>
    </location>
</feature>
<reference evidence="10" key="1">
    <citation type="submission" date="2020-12" db="EMBL/GenBank/DDBJ databases">
        <title>Genomic characterization of non-nitrogen-fixing Frankia strains.</title>
        <authorList>
            <person name="Carlos-Shanley C."/>
            <person name="Guerra T."/>
            <person name="Hahn D."/>
        </authorList>
    </citation>
    <scope>NUCLEOTIDE SEQUENCE</scope>
    <source>
        <strain evidence="10">CN6</strain>
    </source>
</reference>
<keyword evidence="6 8" id="KW-0472">Membrane</keyword>
<evidence type="ECO:0000256" key="5">
    <source>
        <dbReference type="ARBA" id="ARBA00022989"/>
    </source>
</evidence>
<keyword evidence="3" id="KW-1003">Cell membrane</keyword>
<comment type="subcellular location">
    <subcellularLocation>
        <location evidence="1">Cell membrane</location>
        <topology evidence="1">Multi-pass membrane protein</topology>
    </subcellularLocation>
</comment>
<name>A0A937RQG4_9ACTN</name>
<dbReference type="Proteomes" id="UP000604475">
    <property type="component" value="Unassembled WGS sequence"/>
</dbReference>
<evidence type="ECO:0000256" key="6">
    <source>
        <dbReference type="ARBA" id="ARBA00023136"/>
    </source>
</evidence>
<dbReference type="InterPro" id="IPR036259">
    <property type="entry name" value="MFS_trans_sf"/>
</dbReference>
<keyword evidence="11" id="KW-1185">Reference proteome</keyword>
<evidence type="ECO:0000256" key="3">
    <source>
        <dbReference type="ARBA" id="ARBA00022475"/>
    </source>
</evidence>
<dbReference type="Pfam" id="PF07690">
    <property type="entry name" value="MFS_1"/>
    <property type="match status" value="2"/>
</dbReference>